<dbReference type="Gene3D" id="3.30.420.10">
    <property type="entry name" value="Ribonuclease H-like superfamily/Ribonuclease H"/>
    <property type="match status" value="1"/>
</dbReference>
<evidence type="ECO:0000313" key="2">
    <source>
        <dbReference type="Proteomes" id="UP000557392"/>
    </source>
</evidence>
<keyword evidence="2" id="KW-1185">Reference proteome</keyword>
<proteinExistence type="predicted"/>
<dbReference type="GO" id="GO:0003676">
    <property type="term" value="F:nucleic acid binding"/>
    <property type="evidence" value="ECO:0007669"/>
    <property type="project" value="InterPro"/>
</dbReference>
<evidence type="ECO:0000313" key="1">
    <source>
        <dbReference type="EMBL" id="MBB4097554.1"/>
    </source>
</evidence>
<accession>A0A7W6NWJ4</accession>
<protein>
    <submittedName>
        <fullName evidence="1">Uncharacterized protein</fullName>
    </submittedName>
</protein>
<dbReference type="RefSeq" id="WP_183995276.1">
    <property type="nucleotide sequence ID" value="NZ_JACIEH010000001.1"/>
</dbReference>
<organism evidence="1 2">
    <name type="scientific">Sphingomonas kyeonggiensis</name>
    <dbReference type="NCBI Taxonomy" id="1268553"/>
    <lineage>
        <taxon>Bacteria</taxon>
        <taxon>Pseudomonadati</taxon>
        <taxon>Pseudomonadota</taxon>
        <taxon>Alphaproteobacteria</taxon>
        <taxon>Sphingomonadales</taxon>
        <taxon>Sphingomonadaceae</taxon>
        <taxon>Sphingomonas</taxon>
    </lineage>
</organism>
<sequence length="186" mass="20156">MLVFLDFEASSLGKQSYPIEVGWVFEDGRAEDHLIRPASGWEDWDPEAEAIHKIPRAVLLGEGEHHEAVAQRMLDVLAGHDLLASAPSWDGKWMSVLLRAAGFPRHSLRLRDTDAAHREAAVSILTPVLAPEKLGPAVEELLVRTAARDRGAASHRARADAEAERSRWLAVRDAATALAAAAGGHG</sequence>
<dbReference type="InterPro" id="IPR012337">
    <property type="entry name" value="RNaseH-like_sf"/>
</dbReference>
<dbReference type="SUPFAM" id="SSF53098">
    <property type="entry name" value="Ribonuclease H-like"/>
    <property type="match status" value="1"/>
</dbReference>
<dbReference type="InterPro" id="IPR036397">
    <property type="entry name" value="RNaseH_sf"/>
</dbReference>
<comment type="caution">
    <text evidence="1">The sequence shown here is derived from an EMBL/GenBank/DDBJ whole genome shotgun (WGS) entry which is preliminary data.</text>
</comment>
<dbReference type="EMBL" id="JACIEH010000001">
    <property type="protein sequence ID" value="MBB4097554.1"/>
    <property type="molecule type" value="Genomic_DNA"/>
</dbReference>
<gene>
    <name evidence="1" type="ORF">GGR46_001087</name>
</gene>
<dbReference type="AlphaFoldDB" id="A0A7W6NWJ4"/>
<dbReference type="Proteomes" id="UP000557392">
    <property type="component" value="Unassembled WGS sequence"/>
</dbReference>
<name>A0A7W6NWJ4_9SPHN</name>
<reference evidence="1 2" key="1">
    <citation type="submission" date="2020-08" db="EMBL/GenBank/DDBJ databases">
        <title>Genomic Encyclopedia of Type Strains, Phase IV (KMG-IV): sequencing the most valuable type-strain genomes for metagenomic binning, comparative biology and taxonomic classification.</title>
        <authorList>
            <person name="Goeker M."/>
        </authorList>
    </citation>
    <scope>NUCLEOTIDE SEQUENCE [LARGE SCALE GENOMIC DNA]</scope>
    <source>
        <strain evidence="1 2">DSM 101806</strain>
    </source>
</reference>